<dbReference type="EMBL" id="ACYY01000041">
    <property type="protein sequence ID" value="EEW23693.1"/>
    <property type="molecule type" value="Genomic_DNA"/>
</dbReference>
<proteinExistence type="predicted"/>
<dbReference type="PANTHER" id="PTHR35841:SF1">
    <property type="entry name" value="PHOSPHONATES-BINDING PERIPLASMIC PROTEIN"/>
    <property type="match status" value="1"/>
</dbReference>
<dbReference type="Pfam" id="PF12974">
    <property type="entry name" value="Phosphonate-bd"/>
    <property type="match status" value="1"/>
</dbReference>
<reference evidence="1 2" key="1">
    <citation type="submission" date="2009-08" db="EMBL/GenBank/DDBJ databases">
        <title>The draft genome of Rhodobacter sp. SW2.</title>
        <authorList>
            <consortium name="US DOE Joint Genome Institute (JGI-PGF)"/>
            <person name="Lucas S."/>
            <person name="Copeland A."/>
            <person name="Lapidus A."/>
            <person name="Glavina del Rio T."/>
            <person name="Tice H."/>
            <person name="Bruce D."/>
            <person name="Goodwin L."/>
            <person name="Pitluck S."/>
            <person name="Larimer F."/>
            <person name="Land M.L."/>
            <person name="Hauser L."/>
            <person name="Emerson D."/>
        </authorList>
    </citation>
    <scope>NUCLEOTIDE SEQUENCE [LARGE SCALE GENOMIC DNA]</scope>
    <source>
        <strain evidence="1 2">SW2</strain>
    </source>
</reference>
<dbReference type="OrthoDB" id="7353682at2"/>
<evidence type="ECO:0000313" key="1">
    <source>
        <dbReference type="EMBL" id="EEW23693.1"/>
    </source>
</evidence>
<sequence length="257" mass="26771">MIASLPMYDRAETAAANDRLWAAARDNLRAAGIAAPDGLTRGIDDLLPHWLSPDLLLSQACGFPYRSRLHGQVTLVGTPDYGVEGCPPGYYRSVFVARAGDAREALADFDGASLAYNDPLSQSGWAAPQTHAARLGLRFSQGPCSGAHRLSAQTVAAGHADLAALDAVSWRLIQRHDPGLAAQLRVVALTDPTPGLPCITARTRDAKTVFAALAAAIAGLAGPDRATLGLHGLIALPAAQYLAVPTPPPPAHFAPIA</sequence>
<name>C8S5Q0_9RHOB</name>
<dbReference type="RefSeq" id="WP_008033204.1">
    <property type="nucleotide sequence ID" value="NZ_ACYY01000041.1"/>
</dbReference>
<dbReference type="PANTHER" id="PTHR35841">
    <property type="entry name" value="PHOSPHONATES-BINDING PERIPLASMIC PROTEIN"/>
    <property type="match status" value="1"/>
</dbReference>
<gene>
    <name evidence="1" type="ORF">Rsw2DRAFT_3379</name>
</gene>
<protein>
    <recommendedName>
        <fullName evidence="3">ABC phosphate/phosphonate transporter, periplasmic ligand binding protein</fullName>
    </recommendedName>
</protein>
<dbReference type="Proteomes" id="UP000010121">
    <property type="component" value="Unassembled WGS sequence"/>
</dbReference>
<dbReference type="AlphaFoldDB" id="C8S5Q0"/>
<keyword evidence="2" id="KW-1185">Reference proteome</keyword>
<dbReference type="SUPFAM" id="SSF53850">
    <property type="entry name" value="Periplasmic binding protein-like II"/>
    <property type="match status" value="1"/>
</dbReference>
<organism evidence="1 2">
    <name type="scientific">Rhodobacter ferrooxidans</name>
    <dbReference type="NCBI Taxonomy" id="371731"/>
    <lineage>
        <taxon>Bacteria</taxon>
        <taxon>Pseudomonadati</taxon>
        <taxon>Pseudomonadota</taxon>
        <taxon>Alphaproteobacteria</taxon>
        <taxon>Rhodobacterales</taxon>
        <taxon>Rhodobacter group</taxon>
        <taxon>Rhodobacter</taxon>
    </lineage>
</organism>
<evidence type="ECO:0000313" key="2">
    <source>
        <dbReference type="Proteomes" id="UP000010121"/>
    </source>
</evidence>
<dbReference type="eggNOG" id="COG3221">
    <property type="taxonomic scope" value="Bacteria"/>
</dbReference>
<accession>C8S5Q0</accession>
<comment type="caution">
    <text evidence="1">The sequence shown here is derived from an EMBL/GenBank/DDBJ whole genome shotgun (WGS) entry which is preliminary data.</text>
</comment>
<evidence type="ECO:0008006" key="3">
    <source>
        <dbReference type="Google" id="ProtNLM"/>
    </source>
</evidence>
<dbReference type="STRING" id="371731.Rsw2DRAFT_3379"/>
<dbReference type="Gene3D" id="3.40.190.10">
    <property type="entry name" value="Periplasmic binding protein-like II"/>
    <property type="match status" value="1"/>
</dbReference>